<dbReference type="SUPFAM" id="SSF140931">
    <property type="entry name" value="Fic-like"/>
    <property type="match status" value="1"/>
</dbReference>
<evidence type="ECO:0000313" key="3">
    <source>
        <dbReference type="EMBL" id="STX32133.1"/>
    </source>
</evidence>
<dbReference type="InterPro" id="IPR036597">
    <property type="entry name" value="Fido-like_dom_sf"/>
</dbReference>
<reference evidence="3 5" key="2">
    <citation type="submission" date="2018-06" db="EMBL/GenBank/DDBJ databases">
        <authorList>
            <consortium name="Pathogen Informatics"/>
            <person name="Doyle S."/>
        </authorList>
    </citation>
    <scope>NUCLEOTIDE SEQUENCE [LARGE SCALE GENOMIC DNA]</scope>
    <source>
        <strain evidence="3 5">NCTC12437</strain>
    </source>
</reference>
<organism evidence="3 5">
    <name type="scientific">Legionella birminghamensis</name>
    <dbReference type="NCBI Taxonomy" id="28083"/>
    <lineage>
        <taxon>Bacteria</taxon>
        <taxon>Pseudomonadati</taxon>
        <taxon>Pseudomonadota</taxon>
        <taxon>Gammaproteobacteria</taxon>
        <taxon>Legionellales</taxon>
        <taxon>Legionellaceae</taxon>
        <taxon>Legionella</taxon>
    </lineage>
</organism>
<dbReference type="Proteomes" id="UP000054735">
    <property type="component" value="Unassembled WGS sequence"/>
</dbReference>
<dbReference type="Proteomes" id="UP000255066">
    <property type="component" value="Unassembled WGS sequence"/>
</dbReference>
<proteinExistence type="predicted"/>
<feature type="domain" description="Fido" evidence="1">
    <location>
        <begin position="293"/>
        <end position="424"/>
    </location>
</feature>
<reference evidence="2 4" key="1">
    <citation type="submission" date="2015-11" db="EMBL/GenBank/DDBJ databases">
        <title>Genomic analysis of 38 Legionella species identifies large and diverse effector repertoires.</title>
        <authorList>
            <person name="Burstein D."/>
            <person name="Amaro F."/>
            <person name="Zusman T."/>
            <person name="Lifshitz Z."/>
            <person name="Cohen O."/>
            <person name="Gilbert J.A."/>
            <person name="Pupko T."/>
            <person name="Shuman H.A."/>
            <person name="Segal G."/>
        </authorList>
    </citation>
    <scope>NUCLEOTIDE SEQUENCE [LARGE SCALE GENOMIC DNA]</scope>
    <source>
        <strain evidence="2 4">CDC#1407-AL-14</strain>
    </source>
</reference>
<gene>
    <name evidence="2" type="ORF">Lbir_0075</name>
    <name evidence="3" type="ORF">NCTC12437_01911</name>
</gene>
<accession>A0A378IAR4</accession>
<dbReference type="PROSITE" id="PS51459">
    <property type="entry name" value="FIDO"/>
    <property type="match status" value="1"/>
</dbReference>
<evidence type="ECO:0000313" key="4">
    <source>
        <dbReference type="Proteomes" id="UP000054735"/>
    </source>
</evidence>
<evidence type="ECO:0000313" key="2">
    <source>
        <dbReference type="EMBL" id="KTC76006.1"/>
    </source>
</evidence>
<dbReference type="OrthoDB" id="6196979at2"/>
<dbReference type="EMBL" id="LNXT01000001">
    <property type="protein sequence ID" value="KTC76006.1"/>
    <property type="molecule type" value="Genomic_DNA"/>
</dbReference>
<dbReference type="EMBL" id="UGNW01000001">
    <property type="protein sequence ID" value="STX32133.1"/>
    <property type="molecule type" value="Genomic_DNA"/>
</dbReference>
<sequence>MFDFFKNKSVQEALNDCISFFASFAENDLTTLRYNIPSQEVWRLFVDGCRQNGRGLIKCPMFNSKLPNGRSAMNYQSLTVKKYITEIEKCQKLEDSTLYMSVGFTLSWCLSEEEMNDLTIGDLIKLDKAWFTFELTEPGYLRAMYQAYDELFQKENTLSIATIKRIHQLATDKVANLLYDNSDNMNAKGDFRITDSSLTGINLSEQGIKEFVEELLSEHSSKQDIYLHASCGGSEGFNFTRAFFKDMEDILKNQTTRDIEHFKQYCTGDNDHEKNMSFRYLKPYLNNLLTCQSIDEVISIVHTCLKKSDFRYMQSYQPNDTQATLERTMQQFISKCDFSLSQATTPLQKLETIIDFIQSCEQLHPFSDGNTRTFSMLLLNYLLVKNGMPPTILTDPNNIILGTKQSLITDVVSGMKRFITLVNEKKLYGFNTNEFIDFISHKPSLLPRLQYFINITGQENHAKTMFKSEQTQMFRSQ</sequence>
<evidence type="ECO:0000313" key="5">
    <source>
        <dbReference type="Proteomes" id="UP000255066"/>
    </source>
</evidence>
<dbReference type="RefSeq" id="WP_131793039.1">
    <property type="nucleotide sequence ID" value="NZ_CAAAHV010000032.1"/>
</dbReference>
<dbReference type="Gene3D" id="1.10.3290.10">
    <property type="entry name" value="Fido-like domain"/>
    <property type="match status" value="1"/>
</dbReference>
<keyword evidence="4" id="KW-1185">Reference proteome</keyword>
<name>A0A378IAR4_9GAMM</name>
<protein>
    <submittedName>
        <fullName evidence="3">Ankyrin repeat-containing protein</fullName>
    </submittedName>
</protein>
<dbReference type="AlphaFoldDB" id="A0A378IAR4"/>
<evidence type="ECO:0000259" key="1">
    <source>
        <dbReference type="PROSITE" id="PS51459"/>
    </source>
</evidence>
<dbReference type="Pfam" id="PF02661">
    <property type="entry name" value="Fic"/>
    <property type="match status" value="1"/>
</dbReference>
<dbReference type="InterPro" id="IPR003812">
    <property type="entry name" value="Fido"/>
</dbReference>